<evidence type="ECO:0000256" key="3">
    <source>
        <dbReference type="ARBA" id="ARBA00022490"/>
    </source>
</evidence>
<evidence type="ECO:0000313" key="9">
    <source>
        <dbReference type="EMBL" id="ONI31673.1"/>
    </source>
</evidence>
<feature type="region of interest" description="Disordered" evidence="7">
    <location>
        <begin position="168"/>
        <end position="214"/>
    </location>
</feature>
<evidence type="ECO:0000256" key="5">
    <source>
        <dbReference type="ARBA" id="ARBA00023212"/>
    </source>
</evidence>
<keyword evidence="4" id="KW-0493">Microtubule</keyword>
<gene>
    <name evidence="9" type="ORF">PRUPE_1G324700</name>
</gene>
<feature type="region of interest" description="Disordered" evidence="7">
    <location>
        <begin position="448"/>
        <end position="596"/>
    </location>
</feature>
<dbReference type="Proteomes" id="UP000006882">
    <property type="component" value="Chromosome G1"/>
</dbReference>
<feature type="compositionally biased region" description="Low complexity" evidence="7">
    <location>
        <begin position="472"/>
        <end position="487"/>
    </location>
</feature>
<dbReference type="PANTHER" id="PTHR47067">
    <property type="entry name" value="TPX2 (TARGETING PROTEIN FOR XKLP2) PROTEIN FAMILY-RELATED"/>
    <property type="match status" value="1"/>
</dbReference>
<keyword evidence="6" id="KW-0175">Coiled coil</keyword>
<evidence type="ECO:0000256" key="4">
    <source>
        <dbReference type="ARBA" id="ARBA00022701"/>
    </source>
</evidence>
<keyword evidence="5" id="KW-0206">Cytoskeleton</keyword>
<feature type="coiled-coil region" evidence="6">
    <location>
        <begin position="396"/>
        <end position="432"/>
    </location>
</feature>
<keyword evidence="3" id="KW-0963">Cytoplasm</keyword>
<feature type="compositionally biased region" description="Basic and acidic residues" evidence="7">
    <location>
        <begin position="239"/>
        <end position="248"/>
    </location>
</feature>
<dbReference type="GO" id="GO:0009737">
    <property type="term" value="P:response to abscisic acid"/>
    <property type="evidence" value="ECO:0000318"/>
    <property type="project" value="GO_Central"/>
</dbReference>
<feature type="compositionally biased region" description="Basic and acidic residues" evidence="7">
    <location>
        <begin position="554"/>
        <end position="573"/>
    </location>
</feature>
<evidence type="ECO:0000313" key="10">
    <source>
        <dbReference type="Proteomes" id="UP000006882"/>
    </source>
</evidence>
<organism evidence="9 10">
    <name type="scientific">Prunus persica</name>
    <name type="common">Peach</name>
    <name type="synonym">Amygdalus persica</name>
    <dbReference type="NCBI Taxonomy" id="3760"/>
    <lineage>
        <taxon>Eukaryota</taxon>
        <taxon>Viridiplantae</taxon>
        <taxon>Streptophyta</taxon>
        <taxon>Embryophyta</taxon>
        <taxon>Tracheophyta</taxon>
        <taxon>Spermatophyta</taxon>
        <taxon>Magnoliopsida</taxon>
        <taxon>eudicotyledons</taxon>
        <taxon>Gunneridae</taxon>
        <taxon>Pentapetalae</taxon>
        <taxon>rosids</taxon>
        <taxon>fabids</taxon>
        <taxon>Rosales</taxon>
        <taxon>Rosaceae</taxon>
        <taxon>Amygdaloideae</taxon>
        <taxon>Amygdaleae</taxon>
        <taxon>Prunus</taxon>
    </lineage>
</organism>
<evidence type="ECO:0000256" key="6">
    <source>
        <dbReference type="SAM" id="Coils"/>
    </source>
</evidence>
<feature type="region of interest" description="Disordered" evidence="7">
    <location>
        <begin position="232"/>
        <end position="360"/>
    </location>
</feature>
<evidence type="ECO:0000256" key="2">
    <source>
        <dbReference type="ARBA" id="ARBA00005885"/>
    </source>
</evidence>
<protein>
    <recommendedName>
        <fullName evidence="8">TPX2 C-terminal domain-containing protein</fullName>
    </recommendedName>
</protein>
<evidence type="ECO:0000259" key="8">
    <source>
        <dbReference type="Pfam" id="PF06886"/>
    </source>
</evidence>
<feature type="compositionally biased region" description="Basic and acidic residues" evidence="7">
    <location>
        <begin position="521"/>
        <end position="546"/>
    </location>
</feature>
<feature type="compositionally biased region" description="Basic and acidic residues" evidence="7">
    <location>
        <begin position="311"/>
        <end position="340"/>
    </location>
</feature>
<evidence type="ECO:0000256" key="1">
    <source>
        <dbReference type="ARBA" id="ARBA00004245"/>
    </source>
</evidence>
<feature type="compositionally biased region" description="Basic and acidic residues" evidence="7">
    <location>
        <begin position="270"/>
        <end position="296"/>
    </location>
</feature>
<comment type="similarity">
    <text evidence="2">Belongs to the TPX2 family.</text>
</comment>
<comment type="subcellular location">
    <subcellularLocation>
        <location evidence="1">Cytoplasm</location>
        <location evidence="1">Cytoskeleton</location>
    </subcellularLocation>
</comment>
<feature type="region of interest" description="Disordered" evidence="7">
    <location>
        <begin position="105"/>
        <end position="130"/>
    </location>
</feature>
<dbReference type="EMBL" id="CM007651">
    <property type="protein sequence ID" value="ONI31673.1"/>
    <property type="molecule type" value="Genomic_DNA"/>
</dbReference>
<dbReference type="Pfam" id="PF06886">
    <property type="entry name" value="TPX2"/>
    <property type="match status" value="1"/>
</dbReference>
<dbReference type="InterPro" id="IPR044216">
    <property type="entry name" value="WDL7"/>
</dbReference>
<accession>A0A251R6M8</accession>
<dbReference type="Gramene" id="ONI31673">
    <property type="protein sequence ID" value="ONI31673"/>
    <property type="gene ID" value="PRUPE_1G324700"/>
</dbReference>
<proteinExistence type="inferred from homology"/>
<feature type="domain" description="TPX2 C-terminal" evidence="8">
    <location>
        <begin position="377"/>
        <end position="454"/>
    </location>
</feature>
<evidence type="ECO:0000256" key="7">
    <source>
        <dbReference type="SAM" id="MobiDB-lite"/>
    </source>
</evidence>
<sequence>MSGEIEEPFSFSFQSDSLHSGSISFGRFEDEALSWEKRSSFSHNRYVEEVEKCLKPGSVIKKKAYFEAHFKKKGLPKPNLPECHHGTDYQVCENDVLESGAYREEFEHGNEGSSYAQFDESPDGSEYHGDCSVVTECEKEDPEVLLSSPQKVSSLKDDDILVDGAVEDANSEETHQPGKDCDEFSSTIDEPETDVNKNHNGDAANAYESSNPVNICPKTEAAKKIDSTIVETWQSASPKLKDAKESKTSKPRVNSKASISQVQRSISSEASKDPTKNSNTREREGTRRRTEKEKLSSKTAIPSTHSGRRTSKLEESRDLKGKSVHESTSDKESRGKKLDEPQPPAFKPDPRRYQTTNRLNHRVNLTKSDTRSSVATFNFKSSERAERRKEASQHFSMKLEEKMHAKEDEISKIQARKQVAVMRQEKTEAEIKQFRKSLNFKAAPMPSFYNVAMTSGPDGNKAASTKFSKVQGKSTSPGSGAAAGLASYSEVGKDEDPTASAPVSTTESHDASGETNLSQDTKTKSEGSRMKEKEKDASVQKQRLLESGKVAKGRKSEGKQKVGGERNNREMSRKGMKGIGFRSSSRMGHLTVGVAS</sequence>
<dbReference type="InterPro" id="IPR027329">
    <property type="entry name" value="TPX2_C"/>
</dbReference>
<reference evidence="9 10" key="1">
    <citation type="journal article" date="2013" name="Nat. Genet.">
        <title>The high-quality draft genome of peach (Prunus persica) identifies unique patterns of genetic diversity, domestication and genome evolution.</title>
        <authorList>
            <consortium name="International Peach Genome Initiative"/>
            <person name="Verde I."/>
            <person name="Abbott A.G."/>
            <person name="Scalabrin S."/>
            <person name="Jung S."/>
            <person name="Shu S."/>
            <person name="Marroni F."/>
            <person name="Zhebentyayeva T."/>
            <person name="Dettori M.T."/>
            <person name="Grimwood J."/>
            <person name="Cattonaro F."/>
            <person name="Zuccolo A."/>
            <person name="Rossini L."/>
            <person name="Jenkins J."/>
            <person name="Vendramin E."/>
            <person name="Meisel L.A."/>
            <person name="Decroocq V."/>
            <person name="Sosinski B."/>
            <person name="Prochnik S."/>
            <person name="Mitros T."/>
            <person name="Policriti A."/>
            <person name="Cipriani G."/>
            <person name="Dondini L."/>
            <person name="Ficklin S."/>
            <person name="Goodstein D.M."/>
            <person name="Xuan P."/>
            <person name="Del Fabbro C."/>
            <person name="Aramini V."/>
            <person name="Copetti D."/>
            <person name="Gonzalez S."/>
            <person name="Horner D.S."/>
            <person name="Falchi R."/>
            <person name="Lucas S."/>
            <person name="Mica E."/>
            <person name="Maldonado J."/>
            <person name="Lazzari B."/>
            <person name="Bielenberg D."/>
            <person name="Pirona R."/>
            <person name="Miculan M."/>
            <person name="Barakat A."/>
            <person name="Testolin R."/>
            <person name="Stella A."/>
            <person name="Tartarini S."/>
            <person name="Tonutti P."/>
            <person name="Arus P."/>
            <person name="Orellana A."/>
            <person name="Wells C."/>
            <person name="Main D."/>
            <person name="Vizzotto G."/>
            <person name="Silva H."/>
            <person name="Salamini F."/>
            <person name="Schmutz J."/>
            <person name="Morgante M."/>
            <person name="Rokhsar D.S."/>
        </authorList>
    </citation>
    <scope>NUCLEOTIDE SEQUENCE [LARGE SCALE GENOMIC DNA]</scope>
    <source>
        <strain evidence="10">cv. Nemared</strain>
    </source>
</reference>
<dbReference type="AlphaFoldDB" id="A0A251R6M8"/>
<dbReference type="OrthoDB" id="758458at2759"/>
<dbReference type="STRING" id="3760.A0A251R6M8"/>
<feature type="compositionally biased region" description="Basic and acidic residues" evidence="7">
    <location>
        <begin position="172"/>
        <end position="182"/>
    </location>
</feature>
<name>A0A251R6M8_PRUPE</name>
<keyword evidence="10" id="KW-1185">Reference proteome</keyword>
<dbReference type="GO" id="GO:0055028">
    <property type="term" value="C:cortical microtubule"/>
    <property type="evidence" value="ECO:0000318"/>
    <property type="project" value="GO_Central"/>
</dbReference>
<feature type="compositionally biased region" description="Polar residues" evidence="7">
    <location>
        <begin position="251"/>
        <end position="269"/>
    </location>
</feature>
<dbReference type="PANTHER" id="PTHR47067:SF6">
    <property type="entry name" value="PROTEIN WVD2-LIKE 7"/>
    <property type="match status" value="1"/>
</dbReference>